<dbReference type="Proteomes" id="UP000008021">
    <property type="component" value="Chromosome 7"/>
</dbReference>
<organism evidence="1">
    <name type="scientific">Oryza meridionalis</name>
    <dbReference type="NCBI Taxonomy" id="40149"/>
    <lineage>
        <taxon>Eukaryota</taxon>
        <taxon>Viridiplantae</taxon>
        <taxon>Streptophyta</taxon>
        <taxon>Embryophyta</taxon>
        <taxon>Tracheophyta</taxon>
        <taxon>Spermatophyta</taxon>
        <taxon>Magnoliopsida</taxon>
        <taxon>Liliopsida</taxon>
        <taxon>Poales</taxon>
        <taxon>Poaceae</taxon>
        <taxon>BOP clade</taxon>
        <taxon>Oryzoideae</taxon>
        <taxon>Oryzeae</taxon>
        <taxon>Oryzinae</taxon>
        <taxon>Oryza</taxon>
    </lineage>
</organism>
<dbReference type="EnsemblPlants" id="OMERI07G22790.1">
    <property type="protein sequence ID" value="OMERI07G22790.1"/>
    <property type="gene ID" value="OMERI07G22790"/>
</dbReference>
<accession>A0A0E0EG44</accession>
<keyword evidence="2" id="KW-1185">Reference proteome</keyword>
<dbReference type="Gramene" id="OMERI07G22790.1">
    <property type="protein sequence ID" value="OMERI07G22790.1"/>
    <property type="gene ID" value="OMERI07G22790"/>
</dbReference>
<reference evidence="1" key="1">
    <citation type="submission" date="2015-04" db="UniProtKB">
        <authorList>
            <consortium name="EnsemblPlants"/>
        </authorList>
    </citation>
    <scope>IDENTIFICATION</scope>
</reference>
<reference evidence="1" key="2">
    <citation type="submission" date="2018-05" db="EMBL/GenBank/DDBJ databases">
        <title>OmerRS3 (Oryza meridionalis Reference Sequence Version 3).</title>
        <authorList>
            <person name="Zhang J."/>
            <person name="Kudrna D."/>
            <person name="Lee S."/>
            <person name="Talag J."/>
            <person name="Welchert J."/>
            <person name="Wing R.A."/>
        </authorList>
    </citation>
    <scope>NUCLEOTIDE SEQUENCE [LARGE SCALE GENOMIC DNA]</scope>
    <source>
        <strain evidence="1">cv. OR44</strain>
    </source>
</reference>
<name>A0A0E0EG44_9ORYZ</name>
<dbReference type="HOGENOM" id="CLU_1790005_0_0_1"/>
<proteinExistence type="predicted"/>
<sequence length="145" mass="16200">MELLVKHRNLQEHKQDMNLFYVVLSNDTAFTFKSPKSIEPREAVITLEAIKLPEARGASGDHPTAEAPWSPLITGAPWRLRRAKKALSQKPRWTHKGMMGGNKYALRIRQPPLASRQGWACTGHYPGSTALPRQWLVSSGAPPIP</sequence>
<protein>
    <submittedName>
        <fullName evidence="1">Uncharacterized protein</fullName>
    </submittedName>
</protein>
<dbReference type="AlphaFoldDB" id="A0A0E0EG44"/>
<evidence type="ECO:0000313" key="2">
    <source>
        <dbReference type="Proteomes" id="UP000008021"/>
    </source>
</evidence>
<evidence type="ECO:0000313" key="1">
    <source>
        <dbReference type="EnsemblPlants" id="OMERI07G22790.1"/>
    </source>
</evidence>